<evidence type="ECO:0000313" key="3">
    <source>
        <dbReference type="EMBL" id="MET6990680.1"/>
    </source>
</evidence>
<dbReference type="GO" id="GO:0008168">
    <property type="term" value="F:methyltransferase activity"/>
    <property type="evidence" value="ECO:0007669"/>
    <property type="project" value="UniProtKB-KW"/>
</dbReference>
<evidence type="ECO:0000256" key="1">
    <source>
        <dbReference type="ARBA" id="ARBA00022679"/>
    </source>
</evidence>
<sequence length="241" mass="27990">MINTKFRNTDPEMMDDPNVSQAVLMEVLEDISRVNKLLNGNRITVRAICQLIKETTQEKYTIVDMGCGDGQILREIADFYRKKDIQVHLIGIDLSEKGIQIAKERSKEYPEIQFLRQDILKIKAEALQCDILLCTLTMHHFSNTEIPIFLDQFVKLAKIGVVINDLQRSRLAFYLFKLFSIIFIKTDIGRSDGLTSIKSGFKKDELLGFSIAIPSVYHSVQYRWAFRYLWLIRTNRPPIRK</sequence>
<comment type="caution">
    <text evidence="3">The sequence shown here is derived from an EMBL/GenBank/DDBJ whole genome shotgun (WGS) entry which is preliminary data.</text>
</comment>
<gene>
    <name evidence="3" type="ORF">ABXZ36_08460</name>
</gene>
<keyword evidence="4" id="KW-1185">Reference proteome</keyword>
<keyword evidence="3" id="KW-0489">Methyltransferase</keyword>
<dbReference type="Gene3D" id="3.40.50.150">
    <property type="entry name" value="Vaccinia Virus protein VP39"/>
    <property type="match status" value="1"/>
</dbReference>
<keyword evidence="1" id="KW-0808">Transferase</keyword>
<dbReference type="Proteomes" id="UP001549799">
    <property type="component" value="Unassembled WGS sequence"/>
</dbReference>
<protein>
    <submittedName>
        <fullName evidence="3">Methyltransferase domain-containing protein</fullName>
    </submittedName>
</protein>
<dbReference type="EMBL" id="JBEXAE010000003">
    <property type="protein sequence ID" value="MET6990680.1"/>
    <property type="molecule type" value="Genomic_DNA"/>
</dbReference>
<dbReference type="GO" id="GO:0032259">
    <property type="term" value="P:methylation"/>
    <property type="evidence" value="ECO:0007669"/>
    <property type="project" value="UniProtKB-KW"/>
</dbReference>
<dbReference type="SUPFAM" id="SSF53335">
    <property type="entry name" value="S-adenosyl-L-methionine-dependent methyltransferases"/>
    <property type="match status" value="1"/>
</dbReference>
<dbReference type="RefSeq" id="WP_354615074.1">
    <property type="nucleotide sequence ID" value="NZ_JBEXAE010000003.1"/>
</dbReference>
<evidence type="ECO:0000259" key="2">
    <source>
        <dbReference type="Pfam" id="PF13649"/>
    </source>
</evidence>
<dbReference type="CDD" id="cd02440">
    <property type="entry name" value="AdoMet_MTases"/>
    <property type="match status" value="1"/>
</dbReference>
<feature type="domain" description="Methyltransferase" evidence="2">
    <location>
        <begin position="62"/>
        <end position="158"/>
    </location>
</feature>
<evidence type="ECO:0000313" key="4">
    <source>
        <dbReference type="Proteomes" id="UP001549799"/>
    </source>
</evidence>
<reference evidence="3 4" key="1">
    <citation type="submission" date="2024-07" db="EMBL/GenBank/DDBJ databases">
        <title>The genome sequence of type strain Sediminicola arcticus GDMCC 1.2805.</title>
        <authorList>
            <person name="Liu Y."/>
        </authorList>
    </citation>
    <scope>NUCLEOTIDE SEQUENCE [LARGE SCALE GENOMIC DNA]</scope>
    <source>
        <strain evidence="3 4">GDMCC 1.2805</strain>
    </source>
</reference>
<accession>A0ABV2SVA4</accession>
<proteinExistence type="predicted"/>
<name>A0ABV2SVA4_9FLAO</name>
<dbReference type="Pfam" id="PF13649">
    <property type="entry name" value="Methyltransf_25"/>
    <property type="match status" value="1"/>
</dbReference>
<organism evidence="3 4">
    <name type="scientific">Sediminicola arcticus</name>
    <dbReference type="NCBI Taxonomy" id="1574308"/>
    <lineage>
        <taxon>Bacteria</taxon>
        <taxon>Pseudomonadati</taxon>
        <taxon>Bacteroidota</taxon>
        <taxon>Flavobacteriia</taxon>
        <taxon>Flavobacteriales</taxon>
        <taxon>Flavobacteriaceae</taxon>
        <taxon>Sediminicola</taxon>
    </lineage>
</organism>
<dbReference type="InterPro" id="IPR029063">
    <property type="entry name" value="SAM-dependent_MTases_sf"/>
</dbReference>
<dbReference type="InterPro" id="IPR041698">
    <property type="entry name" value="Methyltransf_25"/>
</dbReference>
<dbReference type="PANTHER" id="PTHR43861">
    <property type="entry name" value="TRANS-ACONITATE 2-METHYLTRANSFERASE-RELATED"/>
    <property type="match status" value="1"/>
</dbReference>